<comment type="caution">
    <text evidence="3">The sequence shown here is derived from an EMBL/GenBank/DDBJ whole genome shotgun (WGS) entry which is preliminary data.</text>
</comment>
<evidence type="ECO:0000313" key="4">
    <source>
        <dbReference type="Proteomes" id="UP000280066"/>
    </source>
</evidence>
<dbReference type="InterPro" id="IPR013783">
    <property type="entry name" value="Ig-like_fold"/>
</dbReference>
<keyword evidence="1" id="KW-0812">Transmembrane</keyword>
<dbReference type="EMBL" id="RWIS01000007">
    <property type="protein sequence ID" value="RSK32428.1"/>
    <property type="molecule type" value="Genomic_DNA"/>
</dbReference>
<feature type="transmembrane region" description="Helical" evidence="1">
    <location>
        <begin position="21"/>
        <end position="39"/>
    </location>
</feature>
<evidence type="ECO:0000259" key="2">
    <source>
        <dbReference type="PROSITE" id="PS51484"/>
    </source>
</evidence>
<dbReference type="InterPro" id="IPR019316">
    <property type="entry name" value="G8_domain"/>
</dbReference>
<evidence type="ECO:0000256" key="1">
    <source>
        <dbReference type="SAM" id="Phobius"/>
    </source>
</evidence>
<reference evidence="3 4" key="1">
    <citation type="submission" date="2018-12" db="EMBL/GenBank/DDBJ databases">
        <authorList>
            <person name="Feng G."/>
            <person name="Zhu H."/>
        </authorList>
    </citation>
    <scope>NUCLEOTIDE SEQUENCE [LARGE SCALE GENOMIC DNA]</scope>
    <source>
        <strain evidence="3 4">9PBR-2</strain>
    </source>
</reference>
<protein>
    <submittedName>
        <fullName evidence="3">T9SS C-terminal target domain-containing protein</fullName>
    </submittedName>
</protein>
<keyword evidence="1" id="KW-0472">Membrane</keyword>
<dbReference type="Proteomes" id="UP000280066">
    <property type="component" value="Unassembled WGS sequence"/>
</dbReference>
<organism evidence="3 4">
    <name type="scientific">Hymenobacter metallilatus</name>
    <dbReference type="NCBI Taxonomy" id="2493666"/>
    <lineage>
        <taxon>Bacteria</taxon>
        <taxon>Pseudomonadati</taxon>
        <taxon>Bacteroidota</taxon>
        <taxon>Cytophagia</taxon>
        <taxon>Cytophagales</taxon>
        <taxon>Hymenobacteraceae</taxon>
        <taxon>Hymenobacter</taxon>
    </lineage>
</organism>
<gene>
    <name evidence="3" type="ORF">EI290_11905</name>
</gene>
<evidence type="ECO:0000313" key="3">
    <source>
        <dbReference type="EMBL" id="RSK32428.1"/>
    </source>
</evidence>
<sequence length="1562" mass="153182">MIPTVQDSAAGIRPGARSRSWLPLVVAACGVFISPWAQAQQRLGMEAARVTPASAPALATLPGSATRTATPVPVRHAARGIQASISSTATGGNWSDPATWVGGVVPTGADEVTIASGATVTLDVAASCASLTVASTGSLLTSATTAYQLQVAGSVTNNGTLDLSASTTVGSDLRFTGAGNATFGGSGTTDLQTVTITKSTQADVVEMTLPSFTVKGVASATGDGFLAPRLISGTTVTDNMTGTLKLSGSATIGSKVLLNQALPSGATPTGLFVPATGGIWLNNPNYTVLGQNNSTTVNGLLRMTAGTYNVGTGSGNSLVFGSNAVYTMEGGTLTTAGRFTNFASATTVTGTMTFSMSAGTINVANVANAGAAPSFGVNGTTTISGGNINLVQRSTATTPLDYYVAGATYNFSGGTLNVGTAATATNFDFRIRGIVPNVSIPSGKSAFLVGQTNGYGTMLVNPGGTLNLNANILLQLGSTITNNGTLTGSVAGSTLYFAGSVPQTLGGSGTFSTPVRTISLDNNGGGVTLTAPLTVYRANFFTGNLNGSNNLTFGDGTAVGNVIQIGVTGATTQAGSFNVAPNFNIGAGYLQVIYAPETAGRTTGFEIPATRSIDYLSIANPNGVTLAGGNLTVRGDATQSLFLTSGVLSTSPANTLILAETVGAPPTGSAASYVRGPLAIIVNSATAVSRTFAIGDGPGWRPVVVGGITTSGPQTFTATIVSGATGGTLSGAMSSLNPTRYVRLQNTAALPASATVQLSYGADDVVGGPTTSVVAQAATAAGTYASIGGAAASAPTTGLVSTLPITPGNDFFVLANTEGGALTSSVASVCGSTNSGTLTLSGYAGTITGYEANTGSGFVAVPGTNTGTTLAFSNLTQTTTFRAVIQTSDNRIVYSSPVTVTVTAGPAATLAAATPTTFCGSGTLTLNATPVAGATYQFLLNGQPISGATSDTYTTTVAASGAYSVVVTTGNCSATSSAIQVTVNPATSAAFSYATSTFCQSGSNPTPTITGTAGGTFSSTAGLSLDTATGAINLSASTAGTYTVTYSVSGTCPSSATATVTISNAATAGFSYAAATYCTSATGPVTPTLASGATSGTFSSTTGLTIDAATGAITPGTSTPGTYTVTNTVAASGGCAAVTATTTVTITAPATAGFGYANSSYCTSATSTITPTLTAGASAGTFSSTAGLTISATTGAITPGTSTPGTYTVTNTVAASGGCAAVTATTTVTITAPATAGFSYANTTYCTNAGGTAVPTLASGATAGTFSSTSGLTLDATTGAVTPATSTPGTYTVTNTVAASGGCAAVTATASVTITAPATAGFSYANASYCVGTASPAVVLAAGATAGTFSSTTGLTINAGTGAITLATSTPGTYTVTNTVAAAGGCSAVTATTTVTINPTPAQPTVTIRYNGPTTTLTSSAATGNQWYLNNTLIPGATGQDYVVNSAAQYGNYSVQVTNAAGCASAFSTSQVVTSIVKPLAGSSLTLYPNPTTDGQLTLKLAGYSKAVELTVYNAIGQQVRTLTVPAGRLEQPLDLTQLPSGVYMLRARSEGGLDVRRIVKE</sequence>
<feature type="domain" description="G8" evidence="2">
    <location>
        <begin position="98"/>
        <end position="260"/>
    </location>
</feature>
<proteinExistence type="predicted"/>
<dbReference type="Pfam" id="PF18962">
    <property type="entry name" value="Por_Secre_tail"/>
    <property type="match status" value="1"/>
</dbReference>
<keyword evidence="1" id="KW-1133">Transmembrane helix</keyword>
<keyword evidence="4" id="KW-1185">Reference proteome</keyword>
<dbReference type="InterPro" id="IPR026444">
    <property type="entry name" value="Secre_tail"/>
</dbReference>
<accession>A0A3R9NEQ2</accession>
<dbReference type="Gene3D" id="2.60.40.10">
    <property type="entry name" value="Immunoglobulins"/>
    <property type="match status" value="2"/>
</dbReference>
<dbReference type="PROSITE" id="PS51484">
    <property type="entry name" value="G8"/>
    <property type="match status" value="1"/>
</dbReference>
<name>A0A3R9NEQ2_9BACT</name>
<dbReference type="OrthoDB" id="9816532at2"/>
<dbReference type="NCBIfam" id="TIGR04183">
    <property type="entry name" value="Por_Secre_tail"/>
    <property type="match status" value="1"/>
</dbReference>
<dbReference type="RefSeq" id="WP_125430336.1">
    <property type="nucleotide sequence ID" value="NZ_RWIS01000007.1"/>
</dbReference>